<keyword evidence="5" id="KW-0812">Transmembrane</keyword>
<dbReference type="GO" id="GO:0005886">
    <property type="term" value="C:plasma membrane"/>
    <property type="evidence" value="ECO:0007669"/>
    <property type="project" value="UniProtKB-SubCell"/>
</dbReference>
<dbReference type="KEGG" id="tcd:AAIA72_10265"/>
<dbReference type="InterPro" id="IPR017850">
    <property type="entry name" value="Alkaline_phosphatase_core_sf"/>
</dbReference>
<organism evidence="10">
    <name type="scientific">Thermohahella caldifontis</name>
    <dbReference type="NCBI Taxonomy" id="3142973"/>
    <lineage>
        <taxon>Bacteria</taxon>
        <taxon>Pseudomonadati</taxon>
        <taxon>Pseudomonadota</taxon>
        <taxon>Gammaproteobacteria</taxon>
        <taxon>Oceanospirillales</taxon>
        <taxon>Hahellaceae</taxon>
        <taxon>Thermohahella</taxon>
    </lineage>
</organism>
<dbReference type="Pfam" id="PF00884">
    <property type="entry name" value="Sulfatase"/>
    <property type="match status" value="1"/>
</dbReference>
<dbReference type="CDD" id="cd16017">
    <property type="entry name" value="LptA"/>
    <property type="match status" value="1"/>
</dbReference>
<dbReference type="InterPro" id="IPR000917">
    <property type="entry name" value="Sulfatase_N"/>
</dbReference>
<dbReference type="GO" id="GO:0016787">
    <property type="term" value="F:hydrolase activity"/>
    <property type="evidence" value="ECO:0007669"/>
    <property type="project" value="UniProtKB-KW"/>
</dbReference>
<keyword evidence="6" id="KW-1133">Transmembrane helix</keyword>
<dbReference type="SUPFAM" id="SSF53649">
    <property type="entry name" value="Alkaline phosphatase-like"/>
    <property type="match status" value="1"/>
</dbReference>
<dbReference type="Pfam" id="PF08019">
    <property type="entry name" value="EptA_B_N"/>
    <property type="match status" value="1"/>
</dbReference>
<keyword evidence="10" id="KW-0378">Hydrolase</keyword>
<dbReference type="AlphaFoldDB" id="A0AB39UT35"/>
<evidence type="ECO:0000259" key="8">
    <source>
        <dbReference type="Pfam" id="PF00884"/>
    </source>
</evidence>
<reference evidence="10" key="1">
    <citation type="submission" date="2024-05" db="EMBL/GenBank/DDBJ databases">
        <title>Genome sequencing of novel strain.</title>
        <authorList>
            <person name="Ganbat D."/>
            <person name="Ganbat S."/>
            <person name="Lee S.-J."/>
        </authorList>
    </citation>
    <scope>NUCLEOTIDE SEQUENCE</scope>
    <source>
        <strain evidence="10">SMD15-11</strain>
    </source>
</reference>
<dbReference type="GO" id="GO:0016776">
    <property type="term" value="F:phosphotransferase activity, phosphate group as acceptor"/>
    <property type="evidence" value="ECO:0007669"/>
    <property type="project" value="TreeGrafter"/>
</dbReference>
<dbReference type="InterPro" id="IPR040423">
    <property type="entry name" value="PEA_transferase"/>
</dbReference>
<evidence type="ECO:0000259" key="9">
    <source>
        <dbReference type="Pfam" id="PF08019"/>
    </source>
</evidence>
<keyword evidence="4" id="KW-0808">Transferase</keyword>
<proteinExistence type="predicted"/>
<dbReference type="Gene3D" id="3.40.720.10">
    <property type="entry name" value="Alkaline Phosphatase, subunit A"/>
    <property type="match status" value="1"/>
</dbReference>
<dbReference type="PANTHER" id="PTHR30443">
    <property type="entry name" value="INNER MEMBRANE PROTEIN"/>
    <property type="match status" value="1"/>
</dbReference>
<evidence type="ECO:0000256" key="2">
    <source>
        <dbReference type="ARBA" id="ARBA00022475"/>
    </source>
</evidence>
<comment type="subcellular location">
    <subcellularLocation>
        <location evidence="1">Cell inner membrane</location>
        <topology evidence="1">Multi-pass membrane protein</topology>
    </subcellularLocation>
</comment>
<keyword evidence="7" id="KW-0472">Membrane</keyword>
<gene>
    <name evidence="10" type="ORF">AAIA72_10265</name>
</gene>
<feature type="domain" description="Sulfatase N-terminal" evidence="8">
    <location>
        <begin position="84"/>
        <end position="312"/>
    </location>
</feature>
<keyword evidence="3" id="KW-0997">Cell inner membrane</keyword>
<protein>
    <submittedName>
        <fullName evidence="10">Sulfatase-like hydrolase/transferase</fullName>
    </submittedName>
</protein>
<dbReference type="InterPro" id="IPR012549">
    <property type="entry name" value="EptA-like_N"/>
</dbReference>
<sequence length="332" mass="36513">MAAASRGAATSLALIGGVAAVAYQDYASVFRNHRELRFYILPTSYTYYLARHYQALHKAEKAPFRILDNTPALADNMKHLPAKPVVLFVVGETARAMNFSLNGYERPTNPELAQVPGLINFTQATSCGTDTATSLPCMISYDNRDHYDVNEARNKDNVLDILQRAGYDVVWRDNNSGCKNMCDRVKIELKDVWADTRDCRDDHCFDTALLNRIRPLVASARTGVVIALHMEGSHGPAYFERSPAEFKAFAPECTTAQLQDCTAEQVTNAYDNSIRFTDHVLASAIRVLGSLGEGYAPALVYASDHGESLGRAGYTCTACPISSHRTTSPGCR</sequence>
<accession>A0AB39UT35</accession>
<evidence type="ECO:0000256" key="1">
    <source>
        <dbReference type="ARBA" id="ARBA00004429"/>
    </source>
</evidence>
<dbReference type="PANTHER" id="PTHR30443:SF0">
    <property type="entry name" value="PHOSPHOETHANOLAMINE TRANSFERASE EPTA"/>
    <property type="match status" value="1"/>
</dbReference>
<dbReference type="GO" id="GO:0009244">
    <property type="term" value="P:lipopolysaccharide core region biosynthetic process"/>
    <property type="evidence" value="ECO:0007669"/>
    <property type="project" value="TreeGrafter"/>
</dbReference>
<evidence type="ECO:0000313" key="10">
    <source>
        <dbReference type="EMBL" id="XDT71190.1"/>
    </source>
</evidence>
<evidence type="ECO:0000256" key="5">
    <source>
        <dbReference type="ARBA" id="ARBA00022692"/>
    </source>
</evidence>
<evidence type="ECO:0000256" key="3">
    <source>
        <dbReference type="ARBA" id="ARBA00022519"/>
    </source>
</evidence>
<evidence type="ECO:0000256" key="6">
    <source>
        <dbReference type="ARBA" id="ARBA00022989"/>
    </source>
</evidence>
<dbReference type="InterPro" id="IPR058130">
    <property type="entry name" value="PEA_transf_C"/>
</dbReference>
<evidence type="ECO:0000256" key="4">
    <source>
        <dbReference type="ARBA" id="ARBA00022679"/>
    </source>
</evidence>
<feature type="domain" description="Phosphoethanolamine transferase N-terminal" evidence="9">
    <location>
        <begin position="8"/>
        <end position="53"/>
    </location>
</feature>
<dbReference type="EMBL" id="CP154858">
    <property type="protein sequence ID" value="XDT71190.1"/>
    <property type="molecule type" value="Genomic_DNA"/>
</dbReference>
<name>A0AB39UT35_9GAMM</name>
<keyword evidence="2" id="KW-1003">Cell membrane</keyword>
<evidence type="ECO:0000256" key="7">
    <source>
        <dbReference type="ARBA" id="ARBA00023136"/>
    </source>
</evidence>